<dbReference type="STRING" id="1212491.LFA_1034"/>
<dbReference type="InterPro" id="IPR002191">
    <property type="entry name" value="Bac_export_3"/>
</dbReference>
<comment type="subcellular location">
    <subcellularLocation>
        <location evidence="1 7">Cell membrane</location>
        <topology evidence="1">Multi-pass membrane protein</topology>
    </subcellularLocation>
    <subcellularLocation>
        <location evidence="7">Bacterial flagellum basal body</location>
    </subcellularLocation>
</comment>
<gene>
    <name evidence="7 8" type="primary">fliQ</name>
    <name evidence="8" type="ORF">LFA_1034</name>
</gene>
<feature type="transmembrane region" description="Helical" evidence="7">
    <location>
        <begin position="6"/>
        <end position="39"/>
    </location>
</feature>
<dbReference type="GO" id="GO:0009425">
    <property type="term" value="C:bacterial-type flagellum basal body"/>
    <property type="evidence" value="ECO:0007669"/>
    <property type="project" value="UniProtKB-SubCell"/>
</dbReference>
<keyword evidence="6 7" id="KW-0472">Membrane</keyword>
<organism evidence="8 9">
    <name type="scientific">Legionella fallonii LLAP-10</name>
    <dbReference type="NCBI Taxonomy" id="1212491"/>
    <lineage>
        <taxon>Bacteria</taxon>
        <taxon>Pseudomonadati</taxon>
        <taxon>Pseudomonadota</taxon>
        <taxon>Gammaproteobacteria</taxon>
        <taxon>Legionellales</taxon>
        <taxon>Legionellaceae</taxon>
        <taxon>Legionella</taxon>
    </lineage>
</organism>
<protein>
    <recommendedName>
        <fullName evidence="7">Flagellar biosynthetic protein FliQ</fullName>
    </recommendedName>
</protein>
<keyword evidence="9" id="KW-1185">Reference proteome</keyword>
<dbReference type="Proteomes" id="UP000032430">
    <property type="component" value="Chromosome I"/>
</dbReference>
<evidence type="ECO:0000256" key="5">
    <source>
        <dbReference type="ARBA" id="ARBA00022989"/>
    </source>
</evidence>
<keyword evidence="7" id="KW-0975">Bacterial flagellum</keyword>
<dbReference type="GO" id="GO:0009306">
    <property type="term" value="P:protein secretion"/>
    <property type="evidence" value="ECO:0007669"/>
    <property type="project" value="InterPro"/>
</dbReference>
<evidence type="ECO:0000256" key="2">
    <source>
        <dbReference type="ARBA" id="ARBA00006156"/>
    </source>
</evidence>
<keyword evidence="8" id="KW-0282">Flagellum</keyword>
<dbReference type="PANTHER" id="PTHR34040:SF8">
    <property type="entry name" value="FLAGELLAR BIOSYNTHETIC PROTEIN FLIQ"/>
    <property type="match status" value="1"/>
</dbReference>
<evidence type="ECO:0000256" key="7">
    <source>
        <dbReference type="RuleBase" id="RU364090"/>
    </source>
</evidence>
<comment type="function">
    <text evidence="7">Role in flagellar biosynthesis.</text>
</comment>
<dbReference type="PANTHER" id="PTHR34040">
    <property type="entry name" value="FLAGELLAR BIOSYNTHETIC PROTEIN FLIQ"/>
    <property type="match status" value="1"/>
</dbReference>
<evidence type="ECO:0000256" key="6">
    <source>
        <dbReference type="ARBA" id="ARBA00023136"/>
    </source>
</evidence>
<keyword evidence="8" id="KW-0969">Cilium</keyword>
<keyword evidence="5 7" id="KW-1133">Transmembrane helix</keyword>
<dbReference type="HOGENOM" id="CLU_164516_2_0_6"/>
<dbReference type="KEGG" id="lfa:LFA_1034"/>
<dbReference type="Pfam" id="PF01313">
    <property type="entry name" value="Bac_export_3"/>
    <property type="match status" value="1"/>
</dbReference>
<dbReference type="GO" id="GO:0044780">
    <property type="term" value="P:bacterial-type flagellum assembly"/>
    <property type="evidence" value="ECO:0007669"/>
    <property type="project" value="InterPro"/>
</dbReference>
<reference evidence="9" key="1">
    <citation type="submission" date="2014-09" db="EMBL/GenBank/DDBJ databases">
        <authorList>
            <person name="Gomez-Valero L."/>
        </authorList>
    </citation>
    <scope>NUCLEOTIDE SEQUENCE [LARGE SCALE GENOMIC DNA]</scope>
    <source>
        <strain evidence="9">ATCC700992</strain>
    </source>
</reference>
<keyword evidence="3 7" id="KW-1003">Cell membrane</keyword>
<name>A0A098G1W7_9GAMM</name>
<dbReference type="PIRSF" id="PIRSF004669">
    <property type="entry name" value="FliQ"/>
    <property type="match status" value="1"/>
</dbReference>
<proteinExistence type="inferred from homology"/>
<keyword evidence="8" id="KW-0966">Cell projection</keyword>
<evidence type="ECO:0000256" key="3">
    <source>
        <dbReference type="ARBA" id="ARBA00022475"/>
    </source>
</evidence>
<dbReference type="NCBIfam" id="TIGR01402">
    <property type="entry name" value="fliQ"/>
    <property type="match status" value="1"/>
</dbReference>
<dbReference type="RefSeq" id="WP_045095130.1">
    <property type="nucleotide sequence ID" value="NZ_LN614827.1"/>
</dbReference>
<feature type="transmembrane region" description="Helical" evidence="7">
    <location>
        <begin position="51"/>
        <end position="70"/>
    </location>
</feature>
<dbReference type="EMBL" id="LN614827">
    <property type="protein sequence ID" value="CEG56473.1"/>
    <property type="molecule type" value="Genomic_DNA"/>
</dbReference>
<evidence type="ECO:0000313" key="8">
    <source>
        <dbReference type="EMBL" id="CEG56473.1"/>
    </source>
</evidence>
<keyword evidence="4 7" id="KW-0812">Transmembrane</keyword>
<dbReference type="InterPro" id="IPR006305">
    <property type="entry name" value="FliQ"/>
</dbReference>
<dbReference type="GO" id="GO:0005886">
    <property type="term" value="C:plasma membrane"/>
    <property type="evidence" value="ECO:0007669"/>
    <property type="project" value="UniProtKB-SubCell"/>
</dbReference>
<dbReference type="OrthoDB" id="9806440at2"/>
<evidence type="ECO:0000256" key="1">
    <source>
        <dbReference type="ARBA" id="ARBA00004651"/>
    </source>
</evidence>
<comment type="similarity">
    <text evidence="2 7">Belongs to the FliQ/MopD/SpaQ family.</text>
</comment>
<sequence length="89" mass="9633">MNPESIGFLFSGCVNVILLLLAVLTVPGLVVGLIVAMFQAATQINESSLSFIPKLFVTFLVLVFAGPWLLKTLVNYTDSLITNIPYMIG</sequence>
<dbReference type="AlphaFoldDB" id="A0A098G1W7"/>
<evidence type="ECO:0000313" key="9">
    <source>
        <dbReference type="Proteomes" id="UP000032430"/>
    </source>
</evidence>
<evidence type="ECO:0000256" key="4">
    <source>
        <dbReference type="ARBA" id="ARBA00022692"/>
    </source>
</evidence>
<dbReference type="PRINTS" id="PR00952">
    <property type="entry name" value="TYPE3IMQPROT"/>
</dbReference>
<accession>A0A098G1W7</accession>